<dbReference type="PANTHER" id="PTHR43128">
    <property type="entry name" value="L-2-HYDROXYCARBOXYLATE DEHYDROGENASE (NAD(P)(+))"/>
    <property type="match status" value="1"/>
</dbReference>
<organism evidence="1 2">
    <name type="scientific">Ligilactobacillus faecis</name>
    <dbReference type="NCBI Taxonomy" id="762833"/>
    <lineage>
        <taxon>Bacteria</taxon>
        <taxon>Bacillati</taxon>
        <taxon>Bacillota</taxon>
        <taxon>Bacilli</taxon>
        <taxon>Lactobacillales</taxon>
        <taxon>Lactobacillaceae</taxon>
        <taxon>Ligilactobacillus</taxon>
    </lineage>
</organism>
<reference evidence="1 2" key="1">
    <citation type="submission" date="2024-03" db="EMBL/GenBank/DDBJ databases">
        <title>Mouse gut bacterial collection (mGBC) of GemPharmatech.</title>
        <authorList>
            <person name="He Y."/>
            <person name="Dong L."/>
            <person name="Wu D."/>
            <person name="Gao X."/>
            <person name="Lin Z."/>
        </authorList>
    </citation>
    <scope>NUCLEOTIDE SEQUENCE [LARGE SCALE GENOMIC DNA]</scope>
    <source>
        <strain evidence="1 2">15-30</strain>
    </source>
</reference>
<proteinExistence type="predicted"/>
<dbReference type="RefSeq" id="WP_280606135.1">
    <property type="nucleotide sequence ID" value="NZ_CP123639.1"/>
</dbReference>
<dbReference type="EMBL" id="JBCLUF010000002">
    <property type="protein sequence ID" value="MEY8661507.1"/>
    <property type="molecule type" value="Genomic_DNA"/>
</dbReference>
<sequence length="300" mass="33935">MENNLMVCGISDELTLFLNSCILHDDQLHGYLFQISDHISEQMQTLLANAELADNFTLEATMHPKWDKLELLLIGPAPIEFVKENEKNTQRKWTQLIINQAMANGFKGKICFVTPDDHLWVYSALRFSGLPASDVFGLGTMPLSEVVALLLGRQLDLGSDPIYANVIGTTSDSLITWSRAQIAGNLILSLVAQDKSLFGQANLDEIEKTYQEKERLMHTMMTTRCLRRVIKALFFNHPILVPLTHEVEFATQKIALSEPVVIAKQGIKHMAKLNLSEEEKQTYLATKQKVVEELERLRKN</sequence>
<dbReference type="Gene3D" id="3.90.110.10">
    <property type="entry name" value="Lactate dehydrogenase/glycoside hydrolase, family 4, C-terminal"/>
    <property type="match status" value="1"/>
</dbReference>
<dbReference type="Proteomes" id="UP001565236">
    <property type="component" value="Unassembled WGS sequence"/>
</dbReference>
<protein>
    <submittedName>
        <fullName evidence="1">Lactate dehydrogenase</fullName>
    </submittedName>
</protein>
<evidence type="ECO:0000313" key="1">
    <source>
        <dbReference type="EMBL" id="MEY8661507.1"/>
    </source>
</evidence>
<dbReference type="SUPFAM" id="SSF56327">
    <property type="entry name" value="LDH C-terminal domain-like"/>
    <property type="match status" value="1"/>
</dbReference>
<comment type="caution">
    <text evidence="1">The sequence shown here is derived from an EMBL/GenBank/DDBJ whole genome shotgun (WGS) entry which is preliminary data.</text>
</comment>
<dbReference type="InterPro" id="IPR015955">
    <property type="entry name" value="Lactate_DH/Glyco_Ohase_4_C"/>
</dbReference>
<name>A0ABV4DM12_9LACO</name>
<accession>A0ABV4DM12</accession>
<evidence type="ECO:0000313" key="2">
    <source>
        <dbReference type="Proteomes" id="UP001565236"/>
    </source>
</evidence>
<keyword evidence="2" id="KW-1185">Reference proteome</keyword>
<gene>
    <name evidence="1" type="ORF">AALT52_01160</name>
</gene>
<dbReference type="PANTHER" id="PTHR43128:SF16">
    <property type="entry name" value="L-LACTATE DEHYDROGENASE"/>
    <property type="match status" value="1"/>
</dbReference>